<evidence type="ECO:0000313" key="3">
    <source>
        <dbReference type="Proteomes" id="UP000054217"/>
    </source>
</evidence>
<dbReference type="AlphaFoldDB" id="A0A0C3KZL7"/>
<sequence length="253" mass="27441">MRLLGAGPGLARATAGGNANPTGKNAIVPTIAAPVPGYAQFRPGEIEGAMNVNNNVNGVNERIYSVPVAGGDLGNIDVGTMAEGRRTVPPVPGLGSGREGGAFSDQYQEDHRPQKRARTDEEGYTMLSSPQMLPTPFPAGPPLQSDSLTTLESLFMDLGEFVNEREFDAECKRWRECTTEEWVRGGEELSKEFQDLLDMAKDHFTGRMFSYSALSKAVADRRAELDRDMQIMNDGMKVVGENLASLAKTSRGR</sequence>
<dbReference type="OrthoDB" id="3261714at2759"/>
<evidence type="ECO:0008006" key="4">
    <source>
        <dbReference type="Google" id="ProtNLM"/>
    </source>
</evidence>
<organism evidence="2 3">
    <name type="scientific">Pisolithus tinctorius Marx 270</name>
    <dbReference type="NCBI Taxonomy" id="870435"/>
    <lineage>
        <taxon>Eukaryota</taxon>
        <taxon>Fungi</taxon>
        <taxon>Dikarya</taxon>
        <taxon>Basidiomycota</taxon>
        <taxon>Agaricomycotina</taxon>
        <taxon>Agaricomycetes</taxon>
        <taxon>Agaricomycetidae</taxon>
        <taxon>Boletales</taxon>
        <taxon>Sclerodermatineae</taxon>
        <taxon>Pisolithaceae</taxon>
        <taxon>Pisolithus</taxon>
    </lineage>
</organism>
<keyword evidence="3" id="KW-1185">Reference proteome</keyword>
<reference evidence="3" key="2">
    <citation type="submission" date="2015-01" db="EMBL/GenBank/DDBJ databases">
        <title>Evolutionary Origins and Diversification of the Mycorrhizal Mutualists.</title>
        <authorList>
            <consortium name="DOE Joint Genome Institute"/>
            <consortium name="Mycorrhizal Genomics Consortium"/>
            <person name="Kohler A."/>
            <person name="Kuo A."/>
            <person name="Nagy L.G."/>
            <person name="Floudas D."/>
            <person name="Copeland A."/>
            <person name="Barry K.W."/>
            <person name="Cichocki N."/>
            <person name="Veneault-Fourrey C."/>
            <person name="LaButti K."/>
            <person name="Lindquist E.A."/>
            <person name="Lipzen A."/>
            <person name="Lundell T."/>
            <person name="Morin E."/>
            <person name="Murat C."/>
            <person name="Riley R."/>
            <person name="Ohm R."/>
            <person name="Sun H."/>
            <person name="Tunlid A."/>
            <person name="Henrissat B."/>
            <person name="Grigoriev I.V."/>
            <person name="Hibbett D.S."/>
            <person name="Martin F."/>
        </authorList>
    </citation>
    <scope>NUCLEOTIDE SEQUENCE [LARGE SCALE GENOMIC DNA]</scope>
    <source>
        <strain evidence="3">Marx 270</strain>
    </source>
</reference>
<dbReference type="HOGENOM" id="CLU_1098869_0_0_1"/>
<protein>
    <recommendedName>
        <fullName evidence="4">Extracellular mutant protein 11 C-terminal domain-containing protein</fullName>
    </recommendedName>
</protein>
<feature type="compositionally biased region" description="Basic and acidic residues" evidence="1">
    <location>
        <begin position="108"/>
        <end position="119"/>
    </location>
</feature>
<gene>
    <name evidence="2" type="ORF">M404DRAFT_193033</name>
</gene>
<dbReference type="EMBL" id="KN831944">
    <property type="protein sequence ID" value="KIO14912.1"/>
    <property type="molecule type" value="Genomic_DNA"/>
</dbReference>
<evidence type="ECO:0000256" key="1">
    <source>
        <dbReference type="SAM" id="MobiDB-lite"/>
    </source>
</evidence>
<reference evidence="2 3" key="1">
    <citation type="submission" date="2014-04" db="EMBL/GenBank/DDBJ databases">
        <authorList>
            <consortium name="DOE Joint Genome Institute"/>
            <person name="Kuo A."/>
            <person name="Kohler A."/>
            <person name="Costa M.D."/>
            <person name="Nagy L.G."/>
            <person name="Floudas D."/>
            <person name="Copeland A."/>
            <person name="Barry K.W."/>
            <person name="Cichocki N."/>
            <person name="Veneault-Fourrey C."/>
            <person name="LaButti K."/>
            <person name="Lindquist E.A."/>
            <person name="Lipzen A."/>
            <person name="Lundell T."/>
            <person name="Morin E."/>
            <person name="Murat C."/>
            <person name="Sun H."/>
            <person name="Tunlid A."/>
            <person name="Henrissat B."/>
            <person name="Grigoriev I.V."/>
            <person name="Hibbett D.S."/>
            <person name="Martin F."/>
            <person name="Nordberg H.P."/>
            <person name="Cantor M.N."/>
            <person name="Hua S.X."/>
        </authorList>
    </citation>
    <scope>NUCLEOTIDE SEQUENCE [LARGE SCALE GENOMIC DNA]</scope>
    <source>
        <strain evidence="2 3">Marx 270</strain>
    </source>
</reference>
<name>A0A0C3KZL7_PISTI</name>
<accession>A0A0C3KZL7</accession>
<evidence type="ECO:0000313" key="2">
    <source>
        <dbReference type="EMBL" id="KIO14912.1"/>
    </source>
</evidence>
<dbReference type="Proteomes" id="UP000054217">
    <property type="component" value="Unassembled WGS sequence"/>
</dbReference>
<feature type="region of interest" description="Disordered" evidence="1">
    <location>
        <begin position="89"/>
        <end position="119"/>
    </location>
</feature>
<proteinExistence type="predicted"/>
<dbReference type="InParanoid" id="A0A0C3KZL7"/>